<gene>
    <name evidence="2" type="primary">40</name>
    <name evidence="2" type="ORF">PBI_WILLIS_40</name>
</gene>
<feature type="coiled-coil region" evidence="1">
    <location>
        <begin position="11"/>
        <end position="52"/>
    </location>
</feature>
<organism evidence="2 3">
    <name type="scientific">Mycobacterium phage Willis</name>
    <dbReference type="NCBI Taxonomy" id="1486404"/>
    <lineage>
        <taxon>Viruses</taxon>
        <taxon>Duplodnaviria</taxon>
        <taxon>Heunggongvirae</taxon>
        <taxon>Uroviricota</taxon>
        <taxon>Caudoviricetes</taxon>
        <taxon>Ceeclamvirinae</taxon>
        <taxon>Bixzunavirus</taxon>
        <taxon>Bixzunavirus Bxz1</taxon>
    </lineage>
</organism>
<sequence>MSAPSYNQQLRAELEAKLTEAALDVAQAKKALEQANQRLTRITNELAVLNTVEARD</sequence>
<dbReference type="EMBL" id="KJ595575">
    <property type="protein sequence ID" value="AID18120.1"/>
    <property type="molecule type" value="Genomic_DNA"/>
</dbReference>
<proteinExistence type="predicted"/>
<protein>
    <submittedName>
        <fullName evidence="2">Uncharacterized protein</fullName>
    </submittedName>
</protein>
<evidence type="ECO:0000313" key="3">
    <source>
        <dbReference type="Proteomes" id="UP000027390"/>
    </source>
</evidence>
<name>A0A068CCX3_9CAUD</name>
<reference evidence="2 3" key="1">
    <citation type="submission" date="2014-03" db="EMBL/GenBank/DDBJ databases">
        <authorList>
            <person name="Churilla B.M."/>
            <person name="Abrahim M.R."/>
            <person name="Burke K.A."/>
            <person name="Yu V.J."/>
            <person name="Adkins N.L."/>
            <person name="Cohen K.L."/>
            <person name="Colicchio M.A."/>
            <person name="Fasoranti T.O."/>
            <person name="Genkil J.S."/>
            <person name="Kramer Z.J."/>
            <person name="Prout A.K."/>
            <person name="Schafer C.E."/>
            <person name="Schwarz A.G."/>
            <person name="Tish M."/>
            <person name="Vispute N."/>
            <person name="Wilkes K.E."/>
            <person name="Williams C.R."/>
            <person name="Xiao X."/>
            <person name="Yoder B.A."/>
            <person name="Lapin J.S."/>
            <person name="Ott C.T."/>
            <person name="Walburn T.D."/>
            <person name="Bradley K.W."/>
            <person name="Clarke D.Q."/>
            <person name="Lewis M.F."/>
            <person name="Barker L.P."/>
            <person name="Bailey C."/>
            <person name="Asai D.J."/>
            <person name="Bowman C.A."/>
            <person name="Russell D.A."/>
            <person name="Pope W.H."/>
            <person name="Jacobs-Sera D."/>
            <person name="Hendrix R.W."/>
            <person name="Hatfull G.F."/>
        </authorList>
    </citation>
    <scope>NUCLEOTIDE SEQUENCE [LARGE SCALE GENOMIC DNA]</scope>
</reference>
<evidence type="ECO:0000256" key="1">
    <source>
        <dbReference type="SAM" id="Coils"/>
    </source>
</evidence>
<keyword evidence="1" id="KW-0175">Coiled coil</keyword>
<dbReference type="Proteomes" id="UP000027390">
    <property type="component" value="Segment"/>
</dbReference>
<accession>A0A068CCX3</accession>
<evidence type="ECO:0000313" key="2">
    <source>
        <dbReference type="EMBL" id="AID18120.1"/>
    </source>
</evidence>